<keyword evidence="3" id="KW-1185">Reference proteome</keyword>
<comment type="caution">
    <text evidence="2">The sequence shown here is derived from an EMBL/GenBank/DDBJ whole genome shotgun (WGS) entry which is preliminary data.</text>
</comment>
<proteinExistence type="predicted"/>
<dbReference type="Gene3D" id="1.10.260.40">
    <property type="entry name" value="lambda repressor-like DNA-binding domains"/>
    <property type="match status" value="1"/>
</dbReference>
<dbReference type="PROSITE" id="PS50943">
    <property type="entry name" value="HTH_CROC1"/>
    <property type="match status" value="1"/>
</dbReference>
<reference evidence="2 3" key="1">
    <citation type="submission" date="2018-12" db="EMBL/GenBank/DDBJ databases">
        <title>Whole genome sequence of a Pandoraea apista isolate from a patient with cystic fibrosis.</title>
        <authorList>
            <person name="Kenna D.T."/>
            <person name="Turton J.F."/>
        </authorList>
    </citation>
    <scope>NUCLEOTIDE SEQUENCE [LARGE SCALE GENOMIC DNA]</scope>
    <source>
        <strain evidence="2 3">Pa13324</strain>
    </source>
</reference>
<evidence type="ECO:0000313" key="3">
    <source>
        <dbReference type="Proteomes" id="UP000270216"/>
    </source>
</evidence>
<dbReference type="Proteomes" id="UP000270216">
    <property type="component" value="Unassembled WGS sequence"/>
</dbReference>
<organism evidence="2 3">
    <name type="scientific">Pandoraea apista</name>
    <dbReference type="NCBI Taxonomy" id="93218"/>
    <lineage>
        <taxon>Bacteria</taxon>
        <taxon>Pseudomonadati</taxon>
        <taxon>Pseudomonadota</taxon>
        <taxon>Betaproteobacteria</taxon>
        <taxon>Burkholderiales</taxon>
        <taxon>Burkholderiaceae</taxon>
        <taxon>Pandoraea</taxon>
    </lineage>
</organism>
<sequence length="77" mass="8631">MVQEKPFAYVLRRLRETKGRWPDASAGSGVPVSTVRKIAQGQIANPRNDTVEALADYFHRLDEFTASNGRREEQVAA</sequence>
<evidence type="ECO:0000259" key="1">
    <source>
        <dbReference type="PROSITE" id="PS50943"/>
    </source>
</evidence>
<name>A0ABX9ZHN5_9BURK</name>
<protein>
    <submittedName>
        <fullName evidence="2">XRE family transcriptional regulator</fullName>
    </submittedName>
</protein>
<dbReference type="InterPro" id="IPR001387">
    <property type="entry name" value="Cro/C1-type_HTH"/>
</dbReference>
<gene>
    <name evidence="2" type="ORF">EJE83_24875</name>
</gene>
<dbReference type="RefSeq" id="WP_107337280.1">
    <property type="nucleotide sequence ID" value="NZ_PYYA01000001.1"/>
</dbReference>
<dbReference type="EMBL" id="RWHX01000083">
    <property type="protein sequence ID" value="RSK74732.1"/>
    <property type="molecule type" value="Genomic_DNA"/>
</dbReference>
<evidence type="ECO:0000313" key="2">
    <source>
        <dbReference type="EMBL" id="RSK74732.1"/>
    </source>
</evidence>
<accession>A0ABX9ZHN5</accession>
<dbReference type="InterPro" id="IPR010982">
    <property type="entry name" value="Lambda_DNA-bd_dom_sf"/>
</dbReference>
<dbReference type="SUPFAM" id="SSF47413">
    <property type="entry name" value="lambda repressor-like DNA-binding domains"/>
    <property type="match status" value="1"/>
</dbReference>
<feature type="domain" description="HTH cro/C1-type" evidence="1">
    <location>
        <begin position="28"/>
        <end position="64"/>
    </location>
</feature>